<dbReference type="Gene3D" id="3.60.15.10">
    <property type="entry name" value="Ribonuclease Z/Hydroxyacylglutathione hydrolase-like"/>
    <property type="match status" value="1"/>
</dbReference>
<reference evidence="8 9" key="1">
    <citation type="submission" date="2018-07" db="EMBL/GenBank/DDBJ databases">
        <title>Genomic and Epidemiologic Investigation of an Indolent Hospital Outbreak.</title>
        <authorList>
            <person name="Johnson R.C."/>
            <person name="Deming C."/>
            <person name="Conlan S."/>
            <person name="Zellmer C.J."/>
            <person name="Michelin A.V."/>
            <person name="Lee-Lin S."/>
            <person name="Thomas P.J."/>
            <person name="Park M."/>
            <person name="Weingarten R.A."/>
            <person name="Less J."/>
            <person name="Dekker J.P."/>
            <person name="Frank K.M."/>
            <person name="Musser K.A."/>
            <person name="Mcquiston J.R."/>
            <person name="Henderson D.K."/>
            <person name="Lau A.F."/>
            <person name="Palmore T.N."/>
            <person name="Segre J.A."/>
        </authorList>
    </citation>
    <scope>NUCLEOTIDE SEQUENCE [LARGE SCALE GENOMIC DNA]</scope>
    <source>
        <strain evidence="8 9">SK-NIH.Env6_1116</strain>
    </source>
</reference>
<evidence type="ECO:0000256" key="5">
    <source>
        <dbReference type="ARBA" id="ARBA00022905"/>
    </source>
</evidence>
<evidence type="ECO:0000256" key="3">
    <source>
        <dbReference type="ARBA" id="ARBA00015084"/>
    </source>
</evidence>
<feature type="domain" description="Metallo-beta-lactamase" evidence="7">
    <location>
        <begin position="50"/>
        <end position="267"/>
    </location>
</feature>
<evidence type="ECO:0000259" key="7">
    <source>
        <dbReference type="Pfam" id="PF12706"/>
    </source>
</evidence>
<proteinExistence type="inferred from homology"/>
<dbReference type="SUPFAM" id="SSF56281">
    <property type="entry name" value="Metallo-hydrolase/oxidoreductase"/>
    <property type="match status" value="1"/>
</dbReference>
<evidence type="ECO:0000256" key="2">
    <source>
        <dbReference type="ARBA" id="ARBA00008481"/>
    </source>
</evidence>
<dbReference type="Proteomes" id="UP000287401">
    <property type="component" value="Unassembled WGS sequence"/>
</dbReference>
<comment type="caution">
    <text evidence="8">The sequence shown here is derived from an EMBL/GenBank/DDBJ whole genome shotgun (WGS) entry which is preliminary data.</text>
</comment>
<keyword evidence="5 6" id="KW-0884">PQQ biosynthesis</keyword>
<gene>
    <name evidence="6" type="primary">pqqB</name>
    <name evidence="8" type="ORF">DAH51_23675</name>
</gene>
<dbReference type="CDD" id="cd16274">
    <property type="entry name" value="PQQB-like_MBL-fold"/>
    <property type="match status" value="1"/>
</dbReference>
<accession>A0A430BGM5</accession>
<dbReference type="EMBL" id="QRAL01000044">
    <property type="protein sequence ID" value="RSU48986.1"/>
    <property type="molecule type" value="Genomic_DNA"/>
</dbReference>
<dbReference type="InterPro" id="IPR011842">
    <property type="entry name" value="PQQ_synth_PqqB"/>
</dbReference>
<dbReference type="HAMAP" id="MF_00653">
    <property type="entry name" value="PQQ_syn_PqqB"/>
    <property type="match status" value="1"/>
</dbReference>
<evidence type="ECO:0000256" key="6">
    <source>
        <dbReference type="HAMAP-Rule" id="MF_00653"/>
    </source>
</evidence>
<evidence type="ECO:0000313" key="8">
    <source>
        <dbReference type="EMBL" id="RSU48986.1"/>
    </source>
</evidence>
<dbReference type="GO" id="GO:0018189">
    <property type="term" value="P:pyrroloquinoline quinone biosynthetic process"/>
    <property type="evidence" value="ECO:0007669"/>
    <property type="project" value="UniProtKB-UniRule"/>
</dbReference>
<dbReference type="InterPro" id="IPR001279">
    <property type="entry name" value="Metallo-B-lactamas"/>
</dbReference>
<evidence type="ECO:0000256" key="4">
    <source>
        <dbReference type="ARBA" id="ARBA00022448"/>
    </source>
</evidence>
<dbReference type="UniPathway" id="UPA00539"/>
<comment type="function">
    <text evidence="6">May be involved in the transport of PQQ or its precursor to the periplasm.</text>
</comment>
<dbReference type="NCBIfam" id="TIGR02108">
    <property type="entry name" value="PQQ_syn_pqqB"/>
    <property type="match status" value="1"/>
</dbReference>
<keyword evidence="4 6" id="KW-0813">Transport</keyword>
<sequence>MKIIMLGAAAGGGFPQWNSNAGGCRRARSGDPLAKSRTQTSVAVSRDGERWFVLNASPDLRQQINDTPALHPRDGLRHTPIAGVVLTGGDVDVVAGLLTLRERQPFTLHASHRIHDVLDANPIFEVLARDVVTRSVEQLGVPFTLEPGLTARFFAVPGKVPLYLESGSEPPPIVVDDTTVGLEIVEGDKRMLFIPGCAAMPEDLRAQLVGVDIVFFDGTLWRDDEMVAAGFGGKTGQRMGHMSLSGPQGTIEAFRTVPVRRKVIIHMNNSNPVLLADSPERAEAETAGWTIGEDGMEFML</sequence>
<protein>
    <recommendedName>
        <fullName evidence="3 6">Coenzyme PQQ synthesis protein B</fullName>
    </recommendedName>
    <alternativeName>
        <fullName evidence="6">Pyrroloquinoline quinone biosynthesis protein B</fullName>
    </alternativeName>
</protein>
<organism evidence="8 9">
    <name type="scientific">Sphingobium yanoikuyae</name>
    <name type="common">Sphingomonas yanoikuyae</name>
    <dbReference type="NCBI Taxonomy" id="13690"/>
    <lineage>
        <taxon>Bacteria</taxon>
        <taxon>Pseudomonadati</taxon>
        <taxon>Pseudomonadota</taxon>
        <taxon>Alphaproteobacteria</taxon>
        <taxon>Sphingomonadales</taxon>
        <taxon>Sphingomonadaceae</taxon>
        <taxon>Sphingobium</taxon>
    </lineage>
</organism>
<dbReference type="Pfam" id="PF12706">
    <property type="entry name" value="Lactamase_B_2"/>
    <property type="match status" value="1"/>
</dbReference>
<dbReference type="AlphaFoldDB" id="A0A430BGM5"/>
<comment type="similarity">
    <text evidence="2 6">Belongs to the PqqB family.</text>
</comment>
<evidence type="ECO:0000313" key="9">
    <source>
        <dbReference type="Proteomes" id="UP000287401"/>
    </source>
</evidence>
<dbReference type="RefSeq" id="WP_066768293.1">
    <property type="nucleotide sequence ID" value="NZ_QRAL01000044.1"/>
</dbReference>
<evidence type="ECO:0000256" key="1">
    <source>
        <dbReference type="ARBA" id="ARBA00004886"/>
    </source>
</evidence>
<name>A0A430BGM5_SPHYA</name>
<dbReference type="InterPro" id="IPR036866">
    <property type="entry name" value="RibonucZ/Hydroxyglut_hydro"/>
</dbReference>
<comment type="pathway">
    <text evidence="1 6">Cofactor biosynthesis; pyrroloquinoline quinone biosynthesis.</text>
</comment>